<dbReference type="Proteomes" id="UP001363010">
    <property type="component" value="Unassembled WGS sequence"/>
</dbReference>
<dbReference type="InterPro" id="IPR043129">
    <property type="entry name" value="ATPase_NBD"/>
</dbReference>
<evidence type="ECO:0000256" key="2">
    <source>
        <dbReference type="ARBA" id="ARBA00005318"/>
    </source>
</evidence>
<dbReference type="SUPFAM" id="SSF53067">
    <property type="entry name" value="Actin-like ATPase domain"/>
    <property type="match status" value="1"/>
</dbReference>
<evidence type="ECO:0000256" key="9">
    <source>
        <dbReference type="ARBA" id="ARBA00023136"/>
    </source>
</evidence>
<organism evidence="12 13">
    <name type="scientific">Variovorax humicola</name>
    <dbReference type="NCBI Taxonomy" id="1769758"/>
    <lineage>
        <taxon>Bacteria</taxon>
        <taxon>Pseudomonadati</taxon>
        <taxon>Pseudomonadota</taxon>
        <taxon>Betaproteobacteria</taxon>
        <taxon>Burkholderiales</taxon>
        <taxon>Comamonadaceae</taxon>
        <taxon>Variovorax</taxon>
    </lineage>
</organism>
<dbReference type="Pfam" id="PF05134">
    <property type="entry name" value="T2SSL"/>
    <property type="match status" value="1"/>
</dbReference>
<evidence type="ECO:0000256" key="5">
    <source>
        <dbReference type="ARBA" id="ARBA00022519"/>
    </source>
</evidence>
<dbReference type="InterPro" id="IPR007812">
    <property type="entry name" value="T2SS_protein-GspL"/>
</dbReference>
<gene>
    <name evidence="12" type="primary">gspL</name>
    <name evidence="12" type="ORF">WKW80_01060</name>
</gene>
<keyword evidence="3" id="KW-0813">Transport</keyword>
<keyword evidence="8" id="KW-1133">Transmembrane helix</keyword>
<dbReference type="RefSeq" id="WP_340361675.1">
    <property type="nucleotide sequence ID" value="NZ_JBBKZV010000001.1"/>
</dbReference>
<evidence type="ECO:0000313" key="13">
    <source>
        <dbReference type="Proteomes" id="UP001363010"/>
    </source>
</evidence>
<dbReference type="InterPro" id="IPR025691">
    <property type="entry name" value="GspL_pp_dom"/>
</dbReference>
<dbReference type="InterPro" id="IPR024230">
    <property type="entry name" value="GspL_cyto_dom"/>
</dbReference>
<comment type="subcellular location">
    <subcellularLocation>
        <location evidence="1">Cell inner membrane</location>
        <topology evidence="1">Single-pass membrane protein</topology>
    </subcellularLocation>
</comment>
<feature type="domain" description="GspL periplasmic" evidence="11">
    <location>
        <begin position="256"/>
        <end position="377"/>
    </location>
</feature>
<keyword evidence="7" id="KW-0653">Protein transport</keyword>
<keyword evidence="9" id="KW-0472">Membrane</keyword>
<sequence>MPELIVCPPLSRLQGAAEHGWALAADDGRTLLSHGSAPLALLPASSEVTLLMPGTALSWHAVSLPPGNLGGAARLRSVLDGLLEERLLDEPESLHFALEPGAKPGATVWVAASQRIALRAAVQALESAGRRVTRIVPEFAPQPTDAPAMLFVTGESDSAQLTVCDASGVATLPLNAASLALIGSAPLDTAVASAEPAVAAQAEALLGQRLPIAQQAERWLQAARAPWDLAQFDLASSGRARAGKKFSAWLQALRHAPQWRAARWGAVVLVLAQLVGLNAWAWKERNALDSKRSTINTMLTQTFPSVKLVVDAPLQMAREVAALQQSTGGVAALDLEPMLAVLGASLPPGRVPTALDYSAGQLRLRGLNLSATEIASLTSTMAARAYTVRGEGDFLLVQAEAGK</sequence>
<keyword evidence="5" id="KW-0997">Cell inner membrane</keyword>
<evidence type="ECO:0000256" key="6">
    <source>
        <dbReference type="ARBA" id="ARBA00022692"/>
    </source>
</evidence>
<keyword evidence="4" id="KW-1003">Cell membrane</keyword>
<protein>
    <submittedName>
        <fullName evidence="12">Type II secretion system protein GspL</fullName>
    </submittedName>
</protein>
<name>A0ABU8VS56_9BURK</name>
<evidence type="ECO:0000256" key="7">
    <source>
        <dbReference type="ARBA" id="ARBA00022927"/>
    </source>
</evidence>
<evidence type="ECO:0000256" key="3">
    <source>
        <dbReference type="ARBA" id="ARBA00022448"/>
    </source>
</evidence>
<proteinExistence type="inferred from homology"/>
<dbReference type="NCBIfam" id="TIGR01709">
    <property type="entry name" value="typeII_sec_gspL"/>
    <property type="match status" value="1"/>
</dbReference>
<evidence type="ECO:0000256" key="8">
    <source>
        <dbReference type="ARBA" id="ARBA00022989"/>
    </source>
</evidence>
<comment type="caution">
    <text evidence="12">The sequence shown here is derived from an EMBL/GenBank/DDBJ whole genome shotgun (WGS) entry which is preliminary data.</text>
</comment>
<accession>A0ABU8VS56</accession>
<keyword evidence="13" id="KW-1185">Reference proteome</keyword>
<evidence type="ECO:0000259" key="10">
    <source>
        <dbReference type="Pfam" id="PF05134"/>
    </source>
</evidence>
<reference evidence="12 13" key="1">
    <citation type="submission" date="2024-03" db="EMBL/GenBank/DDBJ databases">
        <title>Novel species of the genus Variovorax.</title>
        <authorList>
            <person name="Liu Q."/>
            <person name="Xin Y.-H."/>
        </authorList>
    </citation>
    <scope>NUCLEOTIDE SEQUENCE [LARGE SCALE GENOMIC DNA]</scope>
    <source>
        <strain evidence="12 13">KACC 18501</strain>
    </source>
</reference>
<feature type="domain" description="GspL cytoplasmic actin-ATPase-like" evidence="10">
    <location>
        <begin position="35"/>
        <end position="141"/>
    </location>
</feature>
<keyword evidence="6" id="KW-0812">Transmembrane</keyword>
<evidence type="ECO:0000256" key="1">
    <source>
        <dbReference type="ARBA" id="ARBA00004377"/>
    </source>
</evidence>
<dbReference type="Gene3D" id="3.30.420.380">
    <property type="match status" value="1"/>
</dbReference>
<comment type="similarity">
    <text evidence="2">Belongs to the GSP L family.</text>
</comment>
<evidence type="ECO:0000256" key="4">
    <source>
        <dbReference type="ARBA" id="ARBA00022475"/>
    </source>
</evidence>
<evidence type="ECO:0000259" key="11">
    <source>
        <dbReference type="Pfam" id="PF12693"/>
    </source>
</evidence>
<dbReference type="EMBL" id="JBBKZV010000001">
    <property type="protein sequence ID" value="MEJ8820621.1"/>
    <property type="molecule type" value="Genomic_DNA"/>
</dbReference>
<dbReference type="Pfam" id="PF12693">
    <property type="entry name" value="GspL_C"/>
    <property type="match status" value="1"/>
</dbReference>
<evidence type="ECO:0000313" key="12">
    <source>
        <dbReference type="EMBL" id="MEJ8820621.1"/>
    </source>
</evidence>